<dbReference type="CDD" id="cd01648">
    <property type="entry name" value="TERT"/>
    <property type="match status" value="1"/>
</dbReference>
<dbReference type="GO" id="GO:0042162">
    <property type="term" value="F:telomeric DNA binding"/>
    <property type="evidence" value="ECO:0007669"/>
    <property type="project" value="TreeGrafter"/>
</dbReference>
<dbReference type="InterPro" id="IPR021891">
    <property type="entry name" value="Telomerase_RBD"/>
</dbReference>
<evidence type="ECO:0000256" key="10">
    <source>
        <dbReference type="ARBA" id="ARBA00022918"/>
    </source>
</evidence>
<dbReference type="SMART" id="SM00975">
    <property type="entry name" value="Telomerase_RBD"/>
    <property type="match status" value="1"/>
</dbReference>
<evidence type="ECO:0000259" key="15">
    <source>
        <dbReference type="PROSITE" id="PS50878"/>
    </source>
</evidence>
<dbReference type="GO" id="GO:0000781">
    <property type="term" value="C:chromosome, telomeric region"/>
    <property type="evidence" value="ECO:0007669"/>
    <property type="project" value="UniProtKB-SubCell"/>
</dbReference>
<feature type="region of interest" description="Disordered" evidence="14">
    <location>
        <begin position="81"/>
        <end position="111"/>
    </location>
</feature>
<protein>
    <recommendedName>
        <fullName evidence="3 13">Telomerase reverse transcriptase</fullName>
        <ecNumber evidence="2 13">2.7.7.49</ecNumber>
    </recommendedName>
    <alternativeName>
        <fullName evidence="13">Telomerase catalytic subunit</fullName>
    </alternativeName>
</protein>
<comment type="catalytic activity">
    <reaction evidence="12 13">
        <text>DNA(n) + a 2'-deoxyribonucleoside 5'-triphosphate = DNA(n+1) + diphosphate</text>
        <dbReference type="Rhea" id="RHEA:22508"/>
        <dbReference type="Rhea" id="RHEA-COMP:17339"/>
        <dbReference type="Rhea" id="RHEA-COMP:17340"/>
        <dbReference type="ChEBI" id="CHEBI:33019"/>
        <dbReference type="ChEBI" id="CHEBI:61560"/>
        <dbReference type="ChEBI" id="CHEBI:173112"/>
        <dbReference type="EC" id="2.7.7.49"/>
    </reaction>
</comment>
<keyword evidence="9 13" id="KW-0779">Telomere</keyword>
<feature type="compositionally biased region" description="Polar residues" evidence="14">
    <location>
        <begin position="633"/>
        <end position="645"/>
    </location>
</feature>
<feature type="region of interest" description="Disordered" evidence="14">
    <location>
        <begin position="1"/>
        <end position="38"/>
    </location>
</feature>
<keyword evidence="7 13" id="KW-0479">Metal-binding</keyword>
<dbReference type="Gene3D" id="1.10.357.90">
    <property type="match status" value="1"/>
</dbReference>
<evidence type="ECO:0000256" key="5">
    <source>
        <dbReference type="ARBA" id="ARBA00022679"/>
    </source>
</evidence>
<evidence type="ECO:0000256" key="6">
    <source>
        <dbReference type="ARBA" id="ARBA00022695"/>
    </source>
</evidence>
<dbReference type="InterPro" id="IPR049139">
    <property type="entry name" value="TERT_C"/>
</dbReference>
<dbReference type="Pfam" id="PF00078">
    <property type="entry name" value="RVT_1"/>
    <property type="match status" value="1"/>
</dbReference>
<evidence type="ECO:0000313" key="16">
    <source>
        <dbReference type="EMBL" id="PWI64799.1"/>
    </source>
</evidence>
<proteinExistence type="inferred from homology"/>
<keyword evidence="8 13" id="KW-0460">Magnesium</keyword>
<dbReference type="EC" id="2.7.7.49" evidence="2 13"/>
<reference evidence="16 17" key="1">
    <citation type="journal article" date="2016" name="Front. Microbiol.">
        <title>Genome and transcriptome sequences reveal the specific parasitism of the nematophagous Purpureocillium lilacinum 36-1.</title>
        <authorList>
            <person name="Xie J."/>
            <person name="Li S."/>
            <person name="Mo C."/>
            <person name="Xiao X."/>
            <person name="Peng D."/>
            <person name="Wang G."/>
            <person name="Xiao Y."/>
        </authorList>
    </citation>
    <scope>NUCLEOTIDE SEQUENCE [LARGE SCALE GENOMIC DNA]</scope>
    <source>
        <strain evidence="16 17">36-1</strain>
    </source>
</reference>
<dbReference type="GO" id="GO:0070034">
    <property type="term" value="F:telomerase RNA binding"/>
    <property type="evidence" value="ECO:0007669"/>
    <property type="project" value="TreeGrafter"/>
</dbReference>
<dbReference type="EMBL" id="LCWV01000044">
    <property type="protein sequence ID" value="PWI64799.1"/>
    <property type="molecule type" value="Genomic_DNA"/>
</dbReference>
<evidence type="ECO:0000256" key="2">
    <source>
        <dbReference type="ARBA" id="ARBA00012493"/>
    </source>
</evidence>
<dbReference type="PANTHER" id="PTHR12066">
    <property type="entry name" value="TELOMERASE REVERSE TRANSCRIPTASE"/>
    <property type="match status" value="1"/>
</dbReference>
<keyword evidence="4 13" id="KW-0158">Chromosome</keyword>
<dbReference type="PRINTS" id="PR01365">
    <property type="entry name" value="TELOMERASERT"/>
</dbReference>
<feature type="region of interest" description="Disordered" evidence="14">
    <location>
        <begin position="632"/>
        <end position="652"/>
    </location>
</feature>
<comment type="function">
    <text evidence="13">Telomerase is a ribonucleoprotein enzyme essential for the replication of chromosome termini in most eukaryotes. It elongates telomeres. It is a reverse transcriptase that adds simple sequence repeats to chromosome ends by copying a template sequence within the RNA component of the enzyme.</text>
</comment>
<evidence type="ECO:0000256" key="7">
    <source>
        <dbReference type="ARBA" id="ARBA00022723"/>
    </source>
</evidence>
<comment type="caution">
    <text evidence="16">The sequence shown here is derived from an EMBL/GenBank/DDBJ whole genome shotgun (WGS) entry which is preliminary data.</text>
</comment>
<feature type="compositionally biased region" description="Basic and acidic residues" evidence="14">
    <location>
        <begin position="19"/>
        <end position="32"/>
    </location>
</feature>
<evidence type="ECO:0000256" key="13">
    <source>
        <dbReference type="RuleBase" id="RU365061"/>
    </source>
</evidence>
<dbReference type="InterPro" id="IPR000477">
    <property type="entry name" value="RT_dom"/>
</dbReference>
<dbReference type="GO" id="GO:0003720">
    <property type="term" value="F:telomerase activity"/>
    <property type="evidence" value="ECO:0007669"/>
    <property type="project" value="InterPro"/>
</dbReference>
<evidence type="ECO:0000256" key="9">
    <source>
        <dbReference type="ARBA" id="ARBA00022895"/>
    </source>
</evidence>
<gene>
    <name evidence="16" type="ORF">PCL_08513</name>
</gene>
<feature type="region of interest" description="Disordered" evidence="14">
    <location>
        <begin position="189"/>
        <end position="248"/>
    </location>
</feature>
<dbReference type="Gene3D" id="3.30.70.2630">
    <property type="match status" value="1"/>
</dbReference>
<dbReference type="GO" id="GO:0007004">
    <property type="term" value="P:telomere maintenance via telomerase"/>
    <property type="evidence" value="ECO:0007669"/>
    <property type="project" value="TreeGrafter"/>
</dbReference>
<comment type="subcellular location">
    <subcellularLocation>
        <location evidence="13">Nucleus</location>
    </subcellularLocation>
    <subcellularLocation>
        <location evidence="13">Chromosome</location>
        <location evidence="13">Telomere</location>
    </subcellularLocation>
</comment>
<dbReference type="GO" id="GO:0000333">
    <property type="term" value="C:telomerase catalytic core complex"/>
    <property type="evidence" value="ECO:0007669"/>
    <property type="project" value="TreeGrafter"/>
</dbReference>
<evidence type="ECO:0000256" key="1">
    <source>
        <dbReference type="ARBA" id="ARBA00008001"/>
    </source>
</evidence>
<feature type="compositionally biased region" description="Basic and acidic residues" evidence="14">
    <location>
        <begin position="222"/>
        <end position="232"/>
    </location>
</feature>
<feature type="domain" description="Reverse transcriptase" evidence="15">
    <location>
        <begin position="842"/>
        <end position="1175"/>
    </location>
</feature>
<comment type="similarity">
    <text evidence="1 13">Belongs to the reverse transcriptase family. Telomerase subfamily.</text>
</comment>
<evidence type="ECO:0000313" key="17">
    <source>
        <dbReference type="Proteomes" id="UP000245956"/>
    </source>
</evidence>
<feature type="region of interest" description="Disordered" evidence="14">
    <location>
        <begin position="160"/>
        <end position="179"/>
    </location>
</feature>
<name>A0A2U3DRD4_PURLI</name>
<dbReference type="GO" id="GO:0046872">
    <property type="term" value="F:metal ion binding"/>
    <property type="evidence" value="ECO:0007669"/>
    <property type="project" value="UniProtKB-KW"/>
</dbReference>
<sequence length="1351" mass="152032">MCDAAHPRSSRLAVPRARNRPDAARARPREMHPLNGLPLPAIDPMPSCEPCRLGLMPWGRGGDRWADSWRPALIGLWAGDRRRSRAQPGADRNVPHPEGIPAHPIPSQRGGAGPIAVDAAGRGIDSIECLAELAIAKLALALALIQWLQAPDRNYWLSQLTQHGPPQRQPAGDIDPNRVQSDCSLEAHETLHNHDPFRIGNMSRGVKRKRARHEAENNNNNNDRRDVSDASRNRHAQRPHAESPVSRDLLKQFYPKVQTLRDHVLCQLPGTSRLRRKKIASIGSGPQCSDVESRLAGALDSTLVCSLDQQASYGDEKDSAYKQYLSFSQRGDESYVTLTDATAGANAVQAEGTISERPKHLLCDGFTKGAGAREATDSGIHNICRRHPNSQVDVLKHAPWTHLLVLLGKSGEEIMVNLLVGCSVFVSVEAGLGNYYQLSGVPLSELELLRPASASATVAQTKGRRASDIIFVRSRIFYAKPAITAHGRVHIGFKHIHVLNRCRYAQLLSRRGDSLSPADVEQAKHNDAKTIKVMMYMFPRQFGLHNVFTSGTNRQETAQRFQDYTLRENEIARLLEKHPSLQRGPHPKIPKRLRGAPLGLVQRLQVLHHRCSYTELLRHYCPTFLDGRRRSRGCSSQLGATNQGTARPPPSAERLISQVGRRPKRRVRNVQPNTQVSLPSSITSFVELASPVSQVSAFCQAALSKLIPSGFWGEGDTMYHNKTAFLRSVDRFIKLRRFEAMTLHDVAQGLRVADLGWLQPPGQQGRKQCQSDTSKRLEIFLEFLYYVFDSLLIPLIRTNFYVTESNTHRYQVFYFRHDVWRLVAEPAMASIKREMFEELPTSEARHLLDSRRLGFSQMRLLPKGKKLRPIMNLRRKQLSKASSKILGPSINSVLGPVHTVLKFEKIKDSNPLKLGSTLFSVSDMYTRLKRFKKSFGCGQRQFYFAKVDVRAAFDTIPQAAVVELMSTVPMASQYSIMKHAEVLPGERTMAQPDKPATKPMKRWRAIANPSGAFKPFSKRVEDELARAKKHTVFVDTVFRKSWDAQAVLQLLTQHVEQNIVKVGKKFYRQKTGIPQGSVLSSFLCNYFYADLETQHLGFLDSPDCLVMRLIDDFLVITLDKSKAIKFVETMHRGVPEYGVQVSREKTLVNFDMELANGAVARVREGAGFPYCGTKIDCQTLDITKDRNRDETGGVVNSLTVEYGRSPGQNLQRKILNAFKIQSHLMFYDTAHNSTATVLQSLHGAFCETARKMWAYIRCLPRHQQPDANLIIRTITKVADVAFLILSSKTRRMRYPQYICEIRKGQVTATAYLAFREVLERKQAGYGEVLAWLRKQKTRDWLVSSSEISASH</sequence>
<dbReference type="PROSITE" id="PS50878">
    <property type="entry name" value="RT_POL"/>
    <property type="match status" value="1"/>
</dbReference>
<dbReference type="Pfam" id="PF12009">
    <property type="entry name" value="Telomerase_RBD"/>
    <property type="match status" value="1"/>
</dbReference>
<evidence type="ECO:0000256" key="3">
    <source>
        <dbReference type="ARBA" id="ARBA00016182"/>
    </source>
</evidence>
<keyword evidence="5 13" id="KW-0808">Transferase</keyword>
<dbReference type="PANTHER" id="PTHR12066:SF0">
    <property type="entry name" value="TELOMERASE REVERSE TRANSCRIPTASE"/>
    <property type="match status" value="1"/>
</dbReference>
<keyword evidence="11 13" id="KW-0539">Nucleus</keyword>
<dbReference type="Gene3D" id="1.10.132.70">
    <property type="match status" value="1"/>
</dbReference>
<dbReference type="Pfam" id="PF21399">
    <property type="entry name" value="TERT_C"/>
    <property type="match status" value="1"/>
</dbReference>
<evidence type="ECO:0000256" key="8">
    <source>
        <dbReference type="ARBA" id="ARBA00022842"/>
    </source>
</evidence>
<evidence type="ECO:0000256" key="12">
    <source>
        <dbReference type="ARBA" id="ARBA00048173"/>
    </source>
</evidence>
<keyword evidence="10 13" id="KW-0695">RNA-directed DNA polymerase</keyword>
<keyword evidence="6 13" id="KW-0548">Nucleotidyltransferase</keyword>
<dbReference type="InterPro" id="IPR003545">
    <property type="entry name" value="Telomerase_RT"/>
</dbReference>
<organism evidence="16 17">
    <name type="scientific">Purpureocillium lilacinum</name>
    <name type="common">Paecilomyces lilacinus</name>
    <dbReference type="NCBI Taxonomy" id="33203"/>
    <lineage>
        <taxon>Eukaryota</taxon>
        <taxon>Fungi</taxon>
        <taxon>Dikarya</taxon>
        <taxon>Ascomycota</taxon>
        <taxon>Pezizomycotina</taxon>
        <taxon>Sordariomycetes</taxon>
        <taxon>Hypocreomycetidae</taxon>
        <taxon>Hypocreales</taxon>
        <taxon>Ophiocordycipitaceae</taxon>
        <taxon>Purpureocillium</taxon>
    </lineage>
</organism>
<accession>A0A2U3DRD4</accession>
<evidence type="ECO:0000256" key="14">
    <source>
        <dbReference type="SAM" id="MobiDB-lite"/>
    </source>
</evidence>
<evidence type="ECO:0000256" key="11">
    <source>
        <dbReference type="ARBA" id="ARBA00023242"/>
    </source>
</evidence>
<evidence type="ECO:0000256" key="4">
    <source>
        <dbReference type="ARBA" id="ARBA00022454"/>
    </source>
</evidence>
<dbReference type="Proteomes" id="UP000245956">
    <property type="component" value="Unassembled WGS sequence"/>
</dbReference>